<dbReference type="EMBL" id="JNBS01002236">
    <property type="protein sequence ID" value="OQR93729.1"/>
    <property type="molecule type" value="Genomic_DNA"/>
</dbReference>
<evidence type="ECO:0000256" key="1">
    <source>
        <dbReference type="SAM" id="SignalP"/>
    </source>
</evidence>
<evidence type="ECO:0000313" key="3">
    <source>
        <dbReference type="Proteomes" id="UP000243217"/>
    </source>
</evidence>
<keyword evidence="3" id="KW-1185">Reference proteome</keyword>
<keyword evidence="1" id="KW-0732">Signal</keyword>
<sequence length="124" mass="14078">MQVKLNVLLIIGLKTLVLALAFEDQVVLLEVLNIRAIENYSAICITKLYLQEISSNFSFAIGFKNGEKQSLTLLNGAFTNSALTYLWIENVNLTLQEKVYPPQLQSLKDKFAQHFKRNLNFVIA</sequence>
<dbReference type="Proteomes" id="UP000243217">
    <property type="component" value="Unassembled WGS sequence"/>
</dbReference>
<organism evidence="2 3">
    <name type="scientific">Thraustotheca clavata</name>
    <dbReference type="NCBI Taxonomy" id="74557"/>
    <lineage>
        <taxon>Eukaryota</taxon>
        <taxon>Sar</taxon>
        <taxon>Stramenopiles</taxon>
        <taxon>Oomycota</taxon>
        <taxon>Saprolegniomycetes</taxon>
        <taxon>Saprolegniales</taxon>
        <taxon>Achlyaceae</taxon>
        <taxon>Thraustotheca</taxon>
    </lineage>
</organism>
<evidence type="ECO:0008006" key="4">
    <source>
        <dbReference type="Google" id="ProtNLM"/>
    </source>
</evidence>
<accession>A0A1V9Z6X4</accession>
<comment type="caution">
    <text evidence="2">The sequence shown here is derived from an EMBL/GenBank/DDBJ whole genome shotgun (WGS) entry which is preliminary data.</text>
</comment>
<proteinExistence type="predicted"/>
<feature type="chain" id="PRO_5012732124" description="Secreted protein" evidence="1">
    <location>
        <begin position="22"/>
        <end position="124"/>
    </location>
</feature>
<name>A0A1V9Z6X4_9STRA</name>
<protein>
    <recommendedName>
        <fullName evidence="4">Secreted protein</fullName>
    </recommendedName>
</protein>
<gene>
    <name evidence="2" type="ORF">THRCLA_22284</name>
</gene>
<reference evidence="2 3" key="1">
    <citation type="journal article" date="2014" name="Genome Biol. Evol.">
        <title>The secreted proteins of Achlya hypogyna and Thraustotheca clavata identify the ancestral oomycete secretome and reveal gene acquisitions by horizontal gene transfer.</title>
        <authorList>
            <person name="Misner I."/>
            <person name="Blouin N."/>
            <person name="Leonard G."/>
            <person name="Richards T.A."/>
            <person name="Lane C.E."/>
        </authorList>
    </citation>
    <scope>NUCLEOTIDE SEQUENCE [LARGE SCALE GENOMIC DNA]</scope>
    <source>
        <strain evidence="2 3">ATCC 34112</strain>
    </source>
</reference>
<dbReference type="AlphaFoldDB" id="A0A1V9Z6X4"/>
<evidence type="ECO:0000313" key="2">
    <source>
        <dbReference type="EMBL" id="OQR93729.1"/>
    </source>
</evidence>
<feature type="signal peptide" evidence="1">
    <location>
        <begin position="1"/>
        <end position="21"/>
    </location>
</feature>